<evidence type="ECO:0000256" key="7">
    <source>
        <dbReference type="ARBA" id="ARBA00022989"/>
    </source>
</evidence>
<comment type="caution">
    <text evidence="14">The sequence shown here is derived from an EMBL/GenBank/DDBJ whole genome shotgun (WGS) entry which is preliminary data.</text>
</comment>
<feature type="transmembrane region" description="Helical" evidence="12">
    <location>
        <begin position="6"/>
        <end position="26"/>
    </location>
</feature>
<evidence type="ECO:0000256" key="4">
    <source>
        <dbReference type="ARBA" id="ARBA00022679"/>
    </source>
</evidence>
<evidence type="ECO:0000256" key="12">
    <source>
        <dbReference type="HAMAP-Rule" id="MF_00190"/>
    </source>
</evidence>
<keyword evidence="7 12" id="KW-1133">Transmembrane helix</keyword>
<evidence type="ECO:0000313" key="14">
    <source>
        <dbReference type="EMBL" id="HEB96088.1"/>
    </source>
</evidence>
<keyword evidence="9 12" id="KW-0472">Membrane</keyword>
<dbReference type="SUPFAM" id="SSF56024">
    <property type="entry name" value="Phospholipase D/nuclease"/>
    <property type="match status" value="2"/>
</dbReference>
<dbReference type="InterPro" id="IPR027379">
    <property type="entry name" value="CLS_N"/>
</dbReference>
<keyword evidence="4 12" id="KW-0808">Transferase</keyword>
<comment type="function">
    <text evidence="12">Catalyzes the reversible phosphatidyl group transfer from one phosphatidylglycerol molecule to another to form cardiolipin (CL) (diphosphatidylglycerol) and glycerol.</text>
</comment>
<dbReference type="CDD" id="cd09152">
    <property type="entry name" value="PLDc_EcCLS_like_1"/>
    <property type="match status" value="1"/>
</dbReference>
<gene>
    <name evidence="14" type="primary">cls</name>
    <name evidence="12" type="synonym">clsA</name>
    <name evidence="14" type="ORF">ENI96_06635</name>
</gene>
<feature type="active site" evidence="12">
    <location>
        <position position="232"/>
    </location>
</feature>
<name>A0A831RMB5_9GAMM</name>
<feature type="active site" evidence="12">
    <location>
        <position position="412"/>
    </location>
</feature>
<dbReference type="InterPro" id="IPR001736">
    <property type="entry name" value="PLipase_D/transphosphatidylase"/>
</dbReference>
<feature type="active site" evidence="12">
    <location>
        <position position="407"/>
    </location>
</feature>
<evidence type="ECO:0000256" key="5">
    <source>
        <dbReference type="ARBA" id="ARBA00022692"/>
    </source>
</evidence>
<keyword evidence="5 12" id="KW-0812">Transmembrane</keyword>
<comment type="catalytic activity">
    <reaction evidence="12">
        <text>2 a 1,2-diacyl-sn-glycero-3-phospho-(1'-sn-glycerol) = a cardiolipin + glycerol</text>
        <dbReference type="Rhea" id="RHEA:31451"/>
        <dbReference type="ChEBI" id="CHEBI:17754"/>
        <dbReference type="ChEBI" id="CHEBI:62237"/>
        <dbReference type="ChEBI" id="CHEBI:64716"/>
    </reaction>
</comment>
<dbReference type="EC" id="2.7.8.-" evidence="12"/>
<feature type="active site" evidence="12">
    <location>
        <position position="405"/>
    </location>
</feature>
<dbReference type="CDD" id="cd09158">
    <property type="entry name" value="PLDc_EcCLS_like_2"/>
    <property type="match status" value="1"/>
</dbReference>
<keyword evidence="6" id="KW-0677">Repeat</keyword>
<feature type="domain" description="PLD phosphodiesterase" evidence="13">
    <location>
        <begin position="400"/>
        <end position="427"/>
    </location>
</feature>
<dbReference type="PANTHER" id="PTHR21248">
    <property type="entry name" value="CARDIOLIPIN SYNTHASE"/>
    <property type="match status" value="1"/>
</dbReference>
<dbReference type="InterPro" id="IPR030840">
    <property type="entry name" value="CL_synthase_A"/>
</dbReference>
<dbReference type="Pfam" id="PF13396">
    <property type="entry name" value="PLDc_N"/>
    <property type="match status" value="1"/>
</dbReference>
<reference evidence="14" key="1">
    <citation type="journal article" date="2020" name="mSystems">
        <title>Genome- and Community-Level Interaction Insights into Carbon Utilization and Element Cycling Functions of Hydrothermarchaeota in Hydrothermal Sediment.</title>
        <authorList>
            <person name="Zhou Z."/>
            <person name="Liu Y."/>
            <person name="Xu W."/>
            <person name="Pan J."/>
            <person name="Luo Z.H."/>
            <person name="Li M."/>
        </authorList>
    </citation>
    <scope>NUCLEOTIDE SEQUENCE [LARGE SCALE GENOMIC DNA]</scope>
    <source>
        <strain evidence="14">HyVt-443</strain>
    </source>
</reference>
<dbReference type="InterPro" id="IPR025202">
    <property type="entry name" value="PLD-like_dom"/>
</dbReference>
<feature type="domain" description="PLD phosphodiesterase" evidence="13">
    <location>
        <begin position="220"/>
        <end position="247"/>
    </location>
</feature>
<dbReference type="PANTHER" id="PTHR21248:SF22">
    <property type="entry name" value="PHOSPHOLIPASE D"/>
    <property type="match status" value="1"/>
</dbReference>
<keyword evidence="8 12" id="KW-0443">Lipid metabolism</keyword>
<dbReference type="GO" id="GO:0032049">
    <property type="term" value="P:cardiolipin biosynthetic process"/>
    <property type="evidence" value="ECO:0007669"/>
    <property type="project" value="UniProtKB-UniRule"/>
</dbReference>
<organism evidence="14">
    <name type="scientific">Sedimenticola thiotaurini</name>
    <dbReference type="NCBI Taxonomy" id="1543721"/>
    <lineage>
        <taxon>Bacteria</taxon>
        <taxon>Pseudomonadati</taxon>
        <taxon>Pseudomonadota</taxon>
        <taxon>Gammaproteobacteria</taxon>
        <taxon>Chromatiales</taxon>
        <taxon>Sedimenticolaceae</taxon>
        <taxon>Sedimenticola</taxon>
    </lineage>
</organism>
<dbReference type="GO" id="GO:0005886">
    <property type="term" value="C:plasma membrane"/>
    <property type="evidence" value="ECO:0007669"/>
    <property type="project" value="UniProtKB-SubCell"/>
</dbReference>
<protein>
    <recommendedName>
        <fullName evidence="12">Cardiolipin synthase A</fullName>
        <shortName evidence="12">CL synthase</shortName>
        <ecNumber evidence="12">2.7.8.-</ecNumber>
    </recommendedName>
</protein>
<evidence type="ECO:0000256" key="6">
    <source>
        <dbReference type="ARBA" id="ARBA00022737"/>
    </source>
</evidence>
<comment type="similarity">
    <text evidence="12">Belongs to the phospholipase D family. Cardiolipin synthase subfamily. ClsA sub-subfamily.</text>
</comment>
<evidence type="ECO:0000256" key="9">
    <source>
        <dbReference type="ARBA" id="ARBA00023136"/>
    </source>
</evidence>
<dbReference type="Proteomes" id="UP000886251">
    <property type="component" value="Unassembled WGS sequence"/>
</dbReference>
<evidence type="ECO:0000256" key="2">
    <source>
        <dbReference type="ARBA" id="ARBA00022475"/>
    </source>
</evidence>
<dbReference type="AlphaFoldDB" id="A0A831RMB5"/>
<feature type="active site" evidence="12">
    <location>
        <position position="227"/>
    </location>
</feature>
<evidence type="ECO:0000256" key="10">
    <source>
        <dbReference type="ARBA" id="ARBA00023209"/>
    </source>
</evidence>
<sequence>MVENEVHWLIHLLYLAGYLLALALVVRIVMLQRPAGVTFAWILVVLLLPYVGALAYLLIGERRLGETRSRRASAIHRLYEDWLDDLKRRFGDAGERLPERHRPLVREAIQVTGLPPMPGNRLQLLDHYEAIFRAMIGDIDQAVSYCHLEFYIWSEGGLADELAQALLRARQRGVVCRVQLDAVGSKPFLQGKWARRLREGGVELVEALPVSPLRLLFRRMDLRNHRKIMVIDGRVGYTGSQNLVDPRFFKQQAGVGEWIDVMIRAEGPVLEALIGVVVEDWQQETGRALEVIETYADNMAGDSGGSTPVQVIPSGPSYRYMAIHQLLTTVLYSARRELLLVTPYFVPDDTLKLALMSAAQRGVEVTLLVPERVDSLLVRYASRSLFDDLLAVGVRVAQFRGGLLHTKAIIVDGGFTVLGSVNMDMRSLWLNFEISLFVYDRDFTRRTRQLVRGYLADSRFIDAEAWRQRPARQRLVENLARLVGPLL</sequence>
<evidence type="ECO:0000256" key="11">
    <source>
        <dbReference type="ARBA" id="ARBA00023264"/>
    </source>
</evidence>
<dbReference type="InterPro" id="IPR022924">
    <property type="entry name" value="Cardiolipin_synthase"/>
</dbReference>
<proteinExistence type="inferred from homology"/>
<dbReference type="SMART" id="SM00155">
    <property type="entry name" value="PLDc"/>
    <property type="match status" value="2"/>
</dbReference>
<comment type="subcellular location">
    <subcellularLocation>
        <location evidence="1 12">Cell membrane</location>
        <topology evidence="1 12">Multi-pass membrane protein</topology>
    </subcellularLocation>
</comment>
<accession>A0A831RMB5</accession>
<dbReference type="EMBL" id="DRKP01000074">
    <property type="protein sequence ID" value="HEB96088.1"/>
    <property type="molecule type" value="Genomic_DNA"/>
</dbReference>
<dbReference type="HAMAP" id="MF_00190">
    <property type="entry name" value="Cardiolipin_synth_ClsA"/>
    <property type="match status" value="1"/>
</dbReference>
<evidence type="ECO:0000256" key="8">
    <source>
        <dbReference type="ARBA" id="ARBA00023098"/>
    </source>
</evidence>
<keyword evidence="2 12" id="KW-1003">Cell membrane</keyword>
<dbReference type="GO" id="GO:0008808">
    <property type="term" value="F:cardiolipin synthase activity"/>
    <property type="evidence" value="ECO:0007669"/>
    <property type="project" value="UniProtKB-UniRule"/>
</dbReference>
<dbReference type="Pfam" id="PF13091">
    <property type="entry name" value="PLDc_2"/>
    <property type="match status" value="2"/>
</dbReference>
<keyword evidence="3 12" id="KW-0444">Lipid biosynthesis</keyword>
<dbReference type="PROSITE" id="PS50035">
    <property type="entry name" value="PLD"/>
    <property type="match status" value="2"/>
</dbReference>
<feature type="active site" evidence="12">
    <location>
        <position position="225"/>
    </location>
</feature>
<evidence type="ECO:0000259" key="13">
    <source>
        <dbReference type="PROSITE" id="PS50035"/>
    </source>
</evidence>
<keyword evidence="10 12" id="KW-0594">Phospholipid biosynthesis</keyword>
<evidence type="ECO:0000256" key="1">
    <source>
        <dbReference type="ARBA" id="ARBA00004651"/>
    </source>
</evidence>
<evidence type="ECO:0000256" key="3">
    <source>
        <dbReference type="ARBA" id="ARBA00022516"/>
    </source>
</evidence>
<dbReference type="Gene3D" id="3.30.870.10">
    <property type="entry name" value="Endonuclease Chain A"/>
    <property type="match status" value="2"/>
</dbReference>
<feature type="transmembrane region" description="Helical" evidence="12">
    <location>
        <begin position="38"/>
        <end position="59"/>
    </location>
</feature>
<keyword evidence="11 12" id="KW-1208">Phospholipid metabolism</keyword>
<dbReference type="NCBIfam" id="TIGR04265">
    <property type="entry name" value="bac_cardiolipin"/>
    <property type="match status" value="1"/>
</dbReference>